<organism evidence="3 4">
    <name type="scientific">Leekyejoonella antrihumi</name>
    <dbReference type="NCBI Taxonomy" id="1660198"/>
    <lineage>
        <taxon>Bacteria</taxon>
        <taxon>Bacillati</taxon>
        <taxon>Actinomycetota</taxon>
        <taxon>Actinomycetes</taxon>
        <taxon>Micrococcales</taxon>
        <taxon>Dermacoccaceae</taxon>
        <taxon>Leekyejoonella</taxon>
    </lineage>
</organism>
<evidence type="ECO:0000259" key="2">
    <source>
        <dbReference type="Pfam" id="PF01425"/>
    </source>
</evidence>
<proteinExistence type="inferred from homology"/>
<dbReference type="Pfam" id="PF01425">
    <property type="entry name" value="Amidase"/>
    <property type="match status" value="1"/>
</dbReference>
<dbReference type="RefSeq" id="WP_146317077.1">
    <property type="nucleotide sequence ID" value="NZ_VCQV01000016.1"/>
</dbReference>
<comment type="caution">
    <text evidence="3">The sequence shown here is derived from an EMBL/GenBank/DDBJ whole genome shotgun (WGS) entry which is preliminary data.</text>
</comment>
<accession>A0A563DZU5</accession>
<dbReference type="SUPFAM" id="SSF75304">
    <property type="entry name" value="Amidase signature (AS) enzymes"/>
    <property type="match status" value="1"/>
</dbReference>
<feature type="domain" description="Amidase" evidence="2">
    <location>
        <begin position="27"/>
        <end position="449"/>
    </location>
</feature>
<dbReference type="AlphaFoldDB" id="A0A563DZU5"/>
<evidence type="ECO:0000256" key="1">
    <source>
        <dbReference type="ARBA" id="ARBA00009199"/>
    </source>
</evidence>
<dbReference type="InterPro" id="IPR000120">
    <property type="entry name" value="Amidase"/>
</dbReference>
<reference evidence="3 4" key="1">
    <citation type="submission" date="2019-05" db="EMBL/GenBank/DDBJ databases">
        <authorList>
            <person name="Lee S.D."/>
        </authorList>
    </citation>
    <scope>NUCLEOTIDE SEQUENCE [LARGE SCALE GENOMIC DNA]</scope>
    <source>
        <strain evidence="3 4">C5-26</strain>
    </source>
</reference>
<dbReference type="PANTHER" id="PTHR11895">
    <property type="entry name" value="TRANSAMIDASE"/>
    <property type="match status" value="1"/>
</dbReference>
<dbReference type="EMBL" id="VCQV01000016">
    <property type="protein sequence ID" value="TWP35798.1"/>
    <property type="molecule type" value="Genomic_DNA"/>
</dbReference>
<dbReference type="Proteomes" id="UP000320244">
    <property type="component" value="Unassembled WGS sequence"/>
</dbReference>
<name>A0A563DZU5_9MICO</name>
<protein>
    <submittedName>
        <fullName evidence="3">Asp-tRNA(Asn)/Glu-tRNA(Gln) amidotransferase subunit GatA</fullName>
    </submittedName>
</protein>
<dbReference type="InterPro" id="IPR036928">
    <property type="entry name" value="AS_sf"/>
</dbReference>
<comment type="similarity">
    <text evidence="1">Belongs to the amidase family.</text>
</comment>
<gene>
    <name evidence="3" type="ORF">FGL98_12365</name>
</gene>
<dbReference type="PANTHER" id="PTHR11895:SF7">
    <property type="entry name" value="GLUTAMYL-TRNA(GLN) AMIDOTRANSFERASE SUBUNIT A, MITOCHONDRIAL"/>
    <property type="match status" value="1"/>
</dbReference>
<sequence>MPDVRRPGKIMDLATALRNGSVSSTELVGRSLDLVHERNPSLNAFISVYEDRALQAAQQADARIAGGRAKGLLDGVPLAVKDNLYMQGLRTTMGSRIHGDFVPQYTATCVERLEASGAIIVGKTNLHEYALGLTTDNPYYGTCKNPWNPEKIPGGSSGGSAVAVSTGMVAGALGSDTSGSIRIPAAMCGVVGLKPTYGLVSRYGCFPEAWTLDHVGLLTESVEDTAILLDAISGWDPKDRSSLRHAPTCTHRHLTEDLSGTVIGVERDFFFSDVDESIAERTQDALHWLQDNGATIKDVRIPSLRDAVYALTIIDTSETTTVHQDSLRQRPEDYGPEVRFLLECGALPSAVDYLTAQQLRETIRADFQDMFRGIDVLLTPTVPILTPDIGQERTRVGGKDVDVIESAMRLVGPANLIGLPSLSIPCGMAHGMPTGVQIIGAPLAEQTVLNVALALESAQLDLKY</sequence>
<keyword evidence="4" id="KW-1185">Reference proteome</keyword>
<dbReference type="GO" id="GO:0016740">
    <property type="term" value="F:transferase activity"/>
    <property type="evidence" value="ECO:0007669"/>
    <property type="project" value="UniProtKB-KW"/>
</dbReference>
<dbReference type="Gene3D" id="3.90.1300.10">
    <property type="entry name" value="Amidase signature (AS) domain"/>
    <property type="match status" value="1"/>
</dbReference>
<dbReference type="InterPro" id="IPR023631">
    <property type="entry name" value="Amidase_dom"/>
</dbReference>
<dbReference type="OrthoDB" id="182039at2"/>
<keyword evidence="3" id="KW-0808">Transferase</keyword>
<evidence type="ECO:0000313" key="4">
    <source>
        <dbReference type="Proteomes" id="UP000320244"/>
    </source>
</evidence>
<reference evidence="3 4" key="2">
    <citation type="submission" date="2019-08" db="EMBL/GenBank/DDBJ databases">
        <title>Jejuicoccus antrihumi gen. nov., sp. nov., a new member of the family Dermacoccaceae isolated from a cave.</title>
        <authorList>
            <person name="Schumann P."/>
            <person name="Kim I.S."/>
        </authorList>
    </citation>
    <scope>NUCLEOTIDE SEQUENCE [LARGE SCALE GENOMIC DNA]</scope>
    <source>
        <strain evidence="3 4">C5-26</strain>
    </source>
</reference>
<evidence type="ECO:0000313" key="3">
    <source>
        <dbReference type="EMBL" id="TWP35798.1"/>
    </source>
</evidence>